<comment type="subcellular location">
    <subcellularLocation>
        <location evidence="1">Membrane</location>
        <topology evidence="1">Multi-pass membrane protein</topology>
    </subcellularLocation>
</comment>
<keyword evidence="3 6" id="KW-1133">Transmembrane helix</keyword>
<dbReference type="PANTHER" id="PTHR24064">
    <property type="entry name" value="SOLUTE CARRIER FAMILY 22 MEMBER"/>
    <property type="match status" value="1"/>
</dbReference>
<keyword evidence="2 6" id="KW-0812">Transmembrane</keyword>
<dbReference type="Proteomes" id="UP001190700">
    <property type="component" value="Unassembled WGS sequence"/>
</dbReference>
<evidence type="ECO:0000259" key="7">
    <source>
        <dbReference type="PROSITE" id="PS50850"/>
    </source>
</evidence>
<evidence type="ECO:0000313" key="8">
    <source>
        <dbReference type="EMBL" id="KAK3264475.1"/>
    </source>
</evidence>
<dbReference type="Pfam" id="PF00083">
    <property type="entry name" value="Sugar_tr"/>
    <property type="match status" value="1"/>
</dbReference>
<dbReference type="SUPFAM" id="SSF103473">
    <property type="entry name" value="MFS general substrate transporter"/>
    <property type="match status" value="1"/>
</dbReference>
<organism evidence="8 9">
    <name type="scientific">Cymbomonas tetramitiformis</name>
    <dbReference type="NCBI Taxonomy" id="36881"/>
    <lineage>
        <taxon>Eukaryota</taxon>
        <taxon>Viridiplantae</taxon>
        <taxon>Chlorophyta</taxon>
        <taxon>Pyramimonadophyceae</taxon>
        <taxon>Pyramimonadales</taxon>
        <taxon>Pyramimonadaceae</taxon>
        <taxon>Cymbomonas</taxon>
    </lineage>
</organism>
<dbReference type="InterPro" id="IPR005828">
    <property type="entry name" value="MFS_sugar_transport-like"/>
</dbReference>
<dbReference type="AlphaFoldDB" id="A0AAE0FRD9"/>
<evidence type="ECO:0000256" key="5">
    <source>
        <dbReference type="SAM" id="MobiDB-lite"/>
    </source>
</evidence>
<comment type="caution">
    <text evidence="8">The sequence shown here is derived from an EMBL/GenBank/DDBJ whole genome shotgun (WGS) entry which is preliminary data.</text>
</comment>
<feature type="transmembrane region" description="Helical" evidence="6">
    <location>
        <begin position="81"/>
        <end position="109"/>
    </location>
</feature>
<keyword evidence="4 6" id="KW-0472">Membrane</keyword>
<dbReference type="EMBL" id="LGRX02014528">
    <property type="protein sequence ID" value="KAK3264475.1"/>
    <property type="molecule type" value="Genomic_DNA"/>
</dbReference>
<protein>
    <recommendedName>
        <fullName evidence="7">Major facilitator superfamily (MFS) profile domain-containing protein</fullName>
    </recommendedName>
</protein>
<reference evidence="8 9" key="1">
    <citation type="journal article" date="2015" name="Genome Biol. Evol.">
        <title>Comparative Genomics of a Bacterivorous Green Alga Reveals Evolutionary Causalities and Consequences of Phago-Mixotrophic Mode of Nutrition.</title>
        <authorList>
            <person name="Burns J.A."/>
            <person name="Paasch A."/>
            <person name="Narechania A."/>
            <person name="Kim E."/>
        </authorList>
    </citation>
    <scope>NUCLEOTIDE SEQUENCE [LARGE SCALE GENOMIC DNA]</scope>
    <source>
        <strain evidence="8 9">PLY_AMNH</strain>
    </source>
</reference>
<proteinExistence type="predicted"/>
<feature type="domain" description="Major facilitator superfamily (MFS) profile" evidence="7">
    <location>
        <begin position="1"/>
        <end position="113"/>
    </location>
</feature>
<gene>
    <name evidence="8" type="ORF">CYMTET_26789</name>
</gene>
<dbReference type="GO" id="GO:0016020">
    <property type="term" value="C:membrane"/>
    <property type="evidence" value="ECO:0007669"/>
    <property type="project" value="UniProtKB-SubCell"/>
</dbReference>
<feature type="region of interest" description="Disordered" evidence="5">
    <location>
        <begin position="118"/>
        <end position="141"/>
    </location>
</feature>
<dbReference type="GO" id="GO:0022857">
    <property type="term" value="F:transmembrane transporter activity"/>
    <property type="evidence" value="ECO:0007669"/>
    <property type="project" value="InterPro"/>
</dbReference>
<dbReference type="PROSITE" id="PS50850">
    <property type="entry name" value="MFS"/>
    <property type="match status" value="1"/>
</dbReference>
<sequence>MLFGRWLPDVMPPCGGEMRGFLKGATCRDAAFALAGKLFISAVFDAIYVYSAEVFSTEIRGSAVGLCSAAARMGAMLAPQVLVLLGLASMYAVFGLVAILASITCWAALPETAGQPLPDHARDAKTSSSSSNVCDYDGGNM</sequence>
<evidence type="ECO:0000256" key="2">
    <source>
        <dbReference type="ARBA" id="ARBA00022692"/>
    </source>
</evidence>
<dbReference type="InterPro" id="IPR020846">
    <property type="entry name" value="MFS_dom"/>
</dbReference>
<accession>A0AAE0FRD9</accession>
<dbReference type="InterPro" id="IPR036259">
    <property type="entry name" value="MFS_trans_sf"/>
</dbReference>
<evidence type="ECO:0000256" key="4">
    <source>
        <dbReference type="ARBA" id="ARBA00023136"/>
    </source>
</evidence>
<name>A0AAE0FRD9_9CHLO</name>
<dbReference type="Gene3D" id="1.20.1250.20">
    <property type="entry name" value="MFS general substrate transporter like domains"/>
    <property type="match status" value="1"/>
</dbReference>
<keyword evidence="9" id="KW-1185">Reference proteome</keyword>
<evidence type="ECO:0000256" key="1">
    <source>
        <dbReference type="ARBA" id="ARBA00004141"/>
    </source>
</evidence>
<evidence type="ECO:0000313" key="9">
    <source>
        <dbReference type="Proteomes" id="UP001190700"/>
    </source>
</evidence>
<evidence type="ECO:0000256" key="6">
    <source>
        <dbReference type="SAM" id="Phobius"/>
    </source>
</evidence>
<evidence type="ECO:0000256" key="3">
    <source>
        <dbReference type="ARBA" id="ARBA00022989"/>
    </source>
</evidence>